<evidence type="ECO:0000313" key="15">
    <source>
        <dbReference type="Proteomes" id="UP000040576"/>
    </source>
</evidence>
<dbReference type="EMBL" id="CCRF01000001">
    <property type="protein sequence ID" value="CED99878.1"/>
    <property type="molecule type" value="Genomic_DNA"/>
</dbReference>
<protein>
    <recommendedName>
        <fullName evidence="3 10">Beta sliding clamp</fullName>
    </recommendedName>
</protein>
<evidence type="ECO:0000256" key="4">
    <source>
        <dbReference type="ARBA" id="ARBA00022490"/>
    </source>
</evidence>
<keyword evidence="8 10" id="KW-0239">DNA-directed DNA polymerase</keyword>
<evidence type="ECO:0000256" key="1">
    <source>
        <dbReference type="ARBA" id="ARBA00004496"/>
    </source>
</evidence>
<feature type="domain" description="DNA polymerase III beta sliding clamp N-terminal" evidence="11">
    <location>
        <begin position="1"/>
        <end position="127"/>
    </location>
</feature>
<evidence type="ECO:0000256" key="5">
    <source>
        <dbReference type="ARBA" id="ARBA00022679"/>
    </source>
</evidence>
<keyword evidence="7 10" id="KW-0235">DNA replication</keyword>
<gene>
    <name evidence="14" type="primary">dnaN</name>
    <name evidence="14" type="ORF">BT1A1_0002</name>
</gene>
<dbReference type="Proteomes" id="UP000040576">
    <property type="component" value="Unassembled WGS sequence"/>
</dbReference>
<organism evidence="14 15">
    <name type="scientific">Caldibacillus thermoamylovorans</name>
    <dbReference type="NCBI Taxonomy" id="35841"/>
    <lineage>
        <taxon>Bacteria</taxon>
        <taxon>Bacillati</taxon>
        <taxon>Bacillota</taxon>
        <taxon>Bacilli</taxon>
        <taxon>Bacillales</taxon>
        <taxon>Bacillaceae</taxon>
        <taxon>Caldibacillus</taxon>
    </lineage>
</organism>
<comment type="similarity">
    <text evidence="2 10">Belongs to the beta sliding clamp family.</text>
</comment>
<keyword evidence="5 10" id="KW-0808">Transferase</keyword>
<comment type="function">
    <text evidence="10">Confers DNA tethering and processivity to DNA polymerases and other proteins. Acts as a clamp, forming a ring around DNA (a reaction catalyzed by the clamp-loading complex) which diffuses in an ATP-independent manner freely and bidirectionally along dsDNA. Initially characterized for its ability to contact the catalytic subunit of DNA polymerase III (Pol III), a complex, multichain enzyme responsible for most of the replicative synthesis in bacteria; Pol III exhibits 3'-5' exonuclease proofreading activity. The beta chain is required for initiation of replication as well as for processivity of DNA replication.</text>
</comment>
<dbReference type="InterPro" id="IPR001001">
    <property type="entry name" value="DNA_polIII_beta"/>
</dbReference>
<evidence type="ECO:0000256" key="7">
    <source>
        <dbReference type="ARBA" id="ARBA00022705"/>
    </source>
</evidence>
<dbReference type="SUPFAM" id="SSF55979">
    <property type="entry name" value="DNA clamp"/>
    <property type="match status" value="3"/>
</dbReference>
<dbReference type="GO" id="GO:0008408">
    <property type="term" value="F:3'-5' exonuclease activity"/>
    <property type="evidence" value="ECO:0007669"/>
    <property type="project" value="InterPro"/>
</dbReference>
<accession>A0A090IU01</accession>
<evidence type="ECO:0000256" key="9">
    <source>
        <dbReference type="ARBA" id="ARBA00023125"/>
    </source>
</evidence>
<evidence type="ECO:0000256" key="2">
    <source>
        <dbReference type="ARBA" id="ARBA00010752"/>
    </source>
</evidence>
<evidence type="ECO:0000256" key="10">
    <source>
        <dbReference type="PIRNR" id="PIRNR000804"/>
    </source>
</evidence>
<feature type="domain" description="DNA polymerase III beta sliding clamp C-terminal" evidence="13">
    <location>
        <begin position="257"/>
        <end position="379"/>
    </location>
</feature>
<evidence type="ECO:0000256" key="3">
    <source>
        <dbReference type="ARBA" id="ARBA00021035"/>
    </source>
</evidence>
<keyword evidence="6 10" id="KW-0548">Nucleotidyltransferase</keyword>
<keyword evidence="4 10" id="KW-0963">Cytoplasm</keyword>
<dbReference type="GO" id="GO:0005737">
    <property type="term" value="C:cytoplasm"/>
    <property type="evidence" value="ECO:0007669"/>
    <property type="project" value="UniProtKB-SubCell"/>
</dbReference>
<sequence length="381" mass="42749">MKFLIQKERLSKSIQDVIKAVASRTTIPILIGIKIDATDEGVALTGSNSDISIKSFIPKEENDTELVDIIEPGSIVLQARFFSEIVRKLPDSIIEITVDDQFKTVIHSGNAEFVIHGLDAEEYPRLPIIDSEHSFTMPADLLITLVKQTVFAVSQSETRPILTGIHWVFENNELIAVATDSHRLALKKATLQTEFANNQAYNIVIPGKSLSELIKILEDNNQTLVEIFVTTNQILFKAKNLLFYSRLLEGKYPNTAKLIPTDNKTKVKINTKEFLQAVDRASLLAREGKNNVVKFTTMEQNMIEITSYTPEIGKVVEKVKSLSIEGEKIKISFSAKYMIDALRAIDGSEATIYFTGTMRPFVIKTDQDETILQLILPVRTF</sequence>
<feature type="domain" description="DNA polymerase III beta sliding clamp central" evidence="12">
    <location>
        <begin position="137"/>
        <end position="254"/>
    </location>
</feature>
<dbReference type="PIRSF" id="PIRSF000804">
    <property type="entry name" value="DNA_pol_III_b"/>
    <property type="match status" value="1"/>
</dbReference>
<dbReference type="Pfam" id="PF00712">
    <property type="entry name" value="DNA_pol3_beta"/>
    <property type="match status" value="1"/>
</dbReference>
<dbReference type="Pfam" id="PF02767">
    <property type="entry name" value="DNA_pol3_beta_2"/>
    <property type="match status" value="1"/>
</dbReference>
<dbReference type="RefSeq" id="WP_034766747.1">
    <property type="nucleotide sequence ID" value="NZ_CCRF01000001.1"/>
</dbReference>
<dbReference type="SMART" id="SM00480">
    <property type="entry name" value="POL3Bc"/>
    <property type="match status" value="1"/>
</dbReference>
<dbReference type="NCBIfam" id="TIGR00663">
    <property type="entry name" value="dnan"/>
    <property type="match status" value="1"/>
</dbReference>
<dbReference type="InterPro" id="IPR022637">
    <property type="entry name" value="DNA_polIII_beta_cen"/>
</dbReference>
<evidence type="ECO:0000256" key="8">
    <source>
        <dbReference type="ARBA" id="ARBA00022932"/>
    </source>
</evidence>
<dbReference type="PANTHER" id="PTHR30478">
    <property type="entry name" value="DNA POLYMERASE III SUBUNIT BETA"/>
    <property type="match status" value="1"/>
</dbReference>
<evidence type="ECO:0000259" key="11">
    <source>
        <dbReference type="Pfam" id="PF00712"/>
    </source>
</evidence>
<dbReference type="InterPro" id="IPR022635">
    <property type="entry name" value="DNA_polIII_beta_C"/>
</dbReference>
<evidence type="ECO:0000313" key="14">
    <source>
        <dbReference type="EMBL" id="CED99878.1"/>
    </source>
</evidence>
<evidence type="ECO:0000259" key="13">
    <source>
        <dbReference type="Pfam" id="PF02768"/>
    </source>
</evidence>
<comment type="subcellular location">
    <subcellularLocation>
        <location evidence="1 10">Cytoplasm</location>
    </subcellularLocation>
</comment>
<dbReference type="InterPro" id="IPR022634">
    <property type="entry name" value="DNA_polIII_beta_N"/>
</dbReference>
<dbReference type="AlphaFoldDB" id="A0A090IU01"/>
<dbReference type="PANTHER" id="PTHR30478:SF0">
    <property type="entry name" value="BETA SLIDING CLAMP"/>
    <property type="match status" value="1"/>
</dbReference>
<dbReference type="GeneID" id="92959158"/>
<dbReference type="GO" id="GO:0003677">
    <property type="term" value="F:DNA binding"/>
    <property type="evidence" value="ECO:0007669"/>
    <property type="project" value="UniProtKB-UniRule"/>
</dbReference>
<evidence type="ECO:0000259" key="12">
    <source>
        <dbReference type="Pfam" id="PF02767"/>
    </source>
</evidence>
<dbReference type="InterPro" id="IPR046938">
    <property type="entry name" value="DNA_clamp_sf"/>
</dbReference>
<dbReference type="CDD" id="cd00140">
    <property type="entry name" value="beta_clamp"/>
    <property type="match status" value="1"/>
</dbReference>
<proteinExistence type="inferred from homology"/>
<comment type="subunit">
    <text evidence="10">Forms a ring-shaped head-to-tail homodimer around DNA.</text>
</comment>
<dbReference type="Pfam" id="PF02768">
    <property type="entry name" value="DNA_pol3_beta_3"/>
    <property type="match status" value="1"/>
</dbReference>
<dbReference type="GO" id="GO:0006271">
    <property type="term" value="P:DNA strand elongation involved in DNA replication"/>
    <property type="evidence" value="ECO:0007669"/>
    <property type="project" value="TreeGrafter"/>
</dbReference>
<keyword evidence="9" id="KW-0238">DNA-binding</keyword>
<dbReference type="Gene3D" id="3.10.150.10">
    <property type="entry name" value="DNA Polymerase III, subunit A, domain 2"/>
    <property type="match status" value="1"/>
</dbReference>
<dbReference type="Gene3D" id="3.70.10.10">
    <property type="match status" value="1"/>
</dbReference>
<keyword evidence="15" id="KW-1185">Reference proteome</keyword>
<dbReference type="GO" id="GO:0003887">
    <property type="term" value="F:DNA-directed DNA polymerase activity"/>
    <property type="evidence" value="ECO:0007669"/>
    <property type="project" value="UniProtKB-UniRule"/>
</dbReference>
<dbReference type="GO" id="GO:0009360">
    <property type="term" value="C:DNA polymerase III complex"/>
    <property type="evidence" value="ECO:0007669"/>
    <property type="project" value="InterPro"/>
</dbReference>
<dbReference type="FunFam" id="3.10.150.10:FF:000007">
    <property type="entry name" value="Beta sliding clamp"/>
    <property type="match status" value="1"/>
</dbReference>
<reference evidence="14 15" key="1">
    <citation type="submission" date="2014-07" db="EMBL/GenBank/DDBJ databases">
        <authorList>
            <person name="Wibberg Daniel"/>
        </authorList>
    </citation>
    <scope>NUCLEOTIDE SEQUENCE [LARGE SCALE GENOMIC DNA]</scope>
</reference>
<evidence type="ECO:0000256" key="6">
    <source>
        <dbReference type="ARBA" id="ARBA00022695"/>
    </source>
</evidence>
<name>A0A090IU01_9BACI</name>